<reference evidence="4" key="2">
    <citation type="submission" date="2020-09" db="EMBL/GenBank/DDBJ databases">
        <authorList>
            <person name="Sun Q."/>
            <person name="Zhou Y."/>
        </authorList>
    </citation>
    <scope>NUCLEOTIDE SEQUENCE</scope>
    <source>
        <strain evidence="4">CGMCC 1.12426</strain>
    </source>
</reference>
<gene>
    <name evidence="4" type="ORF">GCM10011316_22120</name>
</gene>
<evidence type="ECO:0000256" key="2">
    <source>
        <dbReference type="SAM" id="Phobius"/>
    </source>
</evidence>
<dbReference type="Proteomes" id="UP000605148">
    <property type="component" value="Unassembled WGS sequence"/>
</dbReference>
<dbReference type="PANTHER" id="PTHR46663:SF2">
    <property type="entry name" value="GGDEF DOMAIN-CONTAINING PROTEIN"/>
    <property type="match status" value="1"/>
</dbReference>
<feature type="region of interest" description="Disordered" evidence="1">
    <location>
        <begin position="465"/>
        <end position="487"/>
    </location>
</feature>
<evidence type="ECO:0000313" key="4">
    <source>
        <dbReference type="EMBL" id="GGB49562.1"/>
    </source>
</evidence>
<proteinExistence type="predicted"/>
<protein>
    <recommendedName>
        <fullName evidence="3">GGDEF domain-containing protein</fullName>
    </recommendedName>
</protein>
<dbReference type="SMART" id="SM00267">
    <property type="entry name" value="GGDEF"/>
    <property type="match status" value="1"/>
</dbReference>
<sequence length="487" mass="53346">MPFLAHPPDILPQTSPKKRISGLFMPFWTVFALGAIGLLAFATILMMSLDRQAVATSKQIFTSAIADQKHSLANIAMEYGFWDAMVENTVFELDPEWVKNNVGTYIYDQLELYGMHVLDGQNRTRLSLVEGAFSDADPTALYGQQLSVLAARARDIDHDADPIAVTAIMGDLARLYLVAAVRLTTYESTTKIGTDHVLIVSRELHGQALSDLEARYDLPDLNAADEPAGPFDASYEIRGPDRAVRGYFVWRSPLPGSKLLPYIAVTIILIYTAMFLAARMFLQRTGTVVAALESAQIEARTANELLAQKLLTDPLTGLGNRRALDQQLNDLENSSPSDNGAALLYVDLDHFKEVNDTHGHETGDAVLQHTAQSLKRLAPDASVFRLGGDEFVMIFDDKPRNAVEEVTAKIVSELQRPLIVGDRTCTFGASIGIAFQADSTNLLRHADNALYAAKRDGKGRYVVYDPNRSSRPAGSQPARALPPGRSA</sequence>
<keyword evidence="2" id="KW-0812">Transmembrane</keyword>
<keyword evidence="2" id="KW-0472">Membrane</keyword>
<keyword evidence="2" id="KW-1133">Transmembrane helix</keyword>
<dbReference type="InterPro" id="IPR000160">
    <property type="entry name" value="GGDEF_dom"/>
</dbReference>
<dbReference type="Pfam" id="PF05228">
    <property type="entry name" value="CHASE4"/>
    <property type="match status" value="1"/>
</dbReference>
<dbReference type="InterPro" id="IPR007892">
    <property type="entry name" value="CHASE4"/>
</dbReference>
<dbReference type="Gene3D" id="3.30.70.270">
    <property type="match status" value="1"/>
</dbReference>
<name>A0A916TKE8_9HYPH</name>
<dbReference type="EMBL" id="BMFA01000006">
    <property type="protein sequence ID" value="GGB49562.1"/>
    <property type="molecule type" value="Genomic_DNA"/>
</dbReference>
<evidence type="ECO:0000313" key="5">
    <source>
        <dbReference type="Proteomes" id="UP000605148"/>
    </source>
</evidence>
<dbReference type="PROSITE" id="PS50887">
    <property type="entry name" value="GGDEF"/>
    <property type="match status" value="1"/>
</dbReference>
<dbReference type="InterPro" id="IPR052163">
    <property type="entry name" value="DGC-Regulatory_Protein"/>
</dbReference>
<reference evidence="4" key="1">
    <citation type="journal article" date="2014" name="Int. J. Syst. Evol. Microbiol.">
        <title>Complete genome sequence of Corynebacterium casei LMG S-19264T (=DSM 44701T), isolated from a smear-ripened cheese.</title>
        <authorList>
            <consortium name="US DOE Joint Genome Institute (JGI-PGF)"/>
            <person name="Walter F."/>
            <person name="Albersmeier A."/>
            <person name="Kalinowski J."/>
            <person name="Ruckert C."/>
        </authorList>
    </citation>
    <scope>NUCLEOTIDE SEQUENCE</scope>
    <source>
        <strain evidence="4">CGMCC 1.12426</strain>
    </source>
</reference>
<comment type="caution">
    <text evidence="4">The sequence shown here is derived from an EMBL/GenBank/DDBJ whole genome shotgun (WGS) entry which is preliminary data.</text>
</comment>
<feature type="transmembrane region" description="Helical" evidence="2">
    <location>
        <begin position="259"/>
        <end position="282"/>
    </location>
</feature>
<accession>A0A916TKE8</accession>
<evidence type="ECO:0000256" key="1">
    <source>
        <dbReference type="SAM" id="MobiDB-lite"/>
    </source>
</evidence>
<dbReference type="SUPFAM" id="SSF55073">
    <property type="entry name" value="Nucleotide cyclase"/>
    <property type="match status" value="1"/>
</dbReference>
<feature type="transmembrane region" description="Helical" evidence="2">
    <location>
        <begin position="27"/>
        <end position="49"/>
    </location>
</feature>
<organism evidence="4 5">
    <name type="scientific">Roseibium aquae</name>
    <dbReference type="NCBI Taxonomy" id="1323746"/>
    <lineage>
        <taxon>Bacteria</taxon>
        <taxon>Pseudomonadati</taxon>
        <taxon>Pseudomonadota</taxon>
        <taxon>Alphaproteobacteria</taxon>
        <taxon>Hyphomicrobiales</taxon>
        <taxon>Stappiaceae</taxon>
        <taxon>Roseibium</taxon>
    </lineage>
</organism>
<evidence type="ECO:0000259" key="3">
    <source>
        <dbReference type="PROSITE" id="PS50887"/>
    </source>
</evidence>
<dbReference type="InterPro" id="IPR029787">
    <property type="entry name" value="Nucleotide_cyclase"/>
</dbReference>
<dbReference type="CDD" id="cd01949">
    <property type="entry name" value="GGDEF"/>
    <property type="match status" value="1"/>
</dbReference>
<dbReference type="Pfam" id="PF00990">
    <property type="entry name" value="GGDEF"/>
    <property type="match status" value="1"/>
</dbReference>
<dbReference type="NCBIfam" id="TIGR00254">
    <property type="entry name" value="GGDEF"/>
    <property type="match status" value="1"/>
</dbReference>
<dbReference type="AlphaFoldDB" id="A0A916TKE8"/>
<keyword evidence="5" id="KW-1185">Reference proteome</keyword>
<dbReference type="InterPro" id="IPR043128">
    <property type="entry name" value="Rev_trsase/Diguanyl_cyclase"/>
</dbReference>
<dbReference type="PANTHER" id="PTHR46663">
    <property type="entry name" value="DIGUANYLATE CYCLASE DGCT-RELATED"/>
    <property type="match status" value="1"/>
</dbReference>
<feature type="domain" description="GGDEF" evidence="3">
    <location>
        <begin position="339"/>
        <end position="466"/>
    </location>
</feature>